<feature type="binding site" evidence="17">
    <location>
        <position position="926"/>
    </location>
    <ligand>
        <name>ATP</name>
        <dbReference type="ChEBI" id="CHEBI:30616"/>
    </ligand>
</feature>
<dbReference type="SUPFAM" id="SSF56784">
    <property type="entry name" value="HAD-like"/>
    <property type="match status" value="1"/>
</dbReference>
<evidence type="ECO:0000256" key="18">
    <source>
        <dbReference type="PIRSR" id="PIRSR606539-3"/>
    </source>
</evidence>
<dbReference type="GO" id="GO:0010008">
    <property type="term" value="C:endosome membrane"/>
    <property type="evidence" value="ECO:0007669"/>
    <property type="project" value="UniProtKB-SubCell"/>
</dbReference>
<keyword evidence="6 18" id="KW-0479">Metal-binding</keyword>
<keyword evidence="9 18" id="KW-0460">Magnesium</keyword>
<dbReference type="Gene3D" id="1.20.1110.10">
    <property type="entry name" value="Calcium-transporting ATPase, transmembrane domain"/>
    <property type="match status" value="1"/>
</dbReference>
<feature type="binding site" evidence="18">
    <location>
        <position position="561"/>
    </location>
    <ligand>
        <name>Mg(2+)</name>
        <dbReference type="ChEBI" id="CHEBI:18420"/>
    </ligand>
</feature>
<keyword evidence="7 17" id="KW-0547">Nucleotide-binding</keyword>
<feature type="binding site" evidence="17">
    <location>
        <position position="706"/>
    </location>
    <ligand>
        <name>ATP</name>
        <dbReference type="ChEBI" id="CHEBI:30616"/>
    </ligand>
</feature>
<keyword evidence="5 19" id="KW-0812">Transmembrane</keyword>
<sequence>MSDIPLRSFRLNKANNNGYTRINNDEHLSLNSPSSNADTSRVKGRKKTMPNAVSTAAIAAGVSRGRFRVGGAGAERYTDDPEEEATLLGGDAPHPTERGGKDKDKSRTIPFNPSPKLQSKYPPNIVRNQKYNAFTFLPIVFYEQFKFFFNLYFLLVALSQFVPALKIGFIVTYVAPLAFVLCVTMGKEAYDDYKRYLRDKEANSQKYLVLDYEASSSPPPSPRRPIHPHSHHRSSSYSPEDEESLLNTEENPYLSSKLPLTRTLPSSSILIGHLVVLHQNQRVPADCVLLRTSDSSGTCFIRTDQLDGETDWKLRVAVQATQGMSDEELARLGLGFEQGRGAEVYAEEPKKDIHNFVGTFTLNCPPSQQSRPHELHHTSSTTNFNSPSSDVPLQRLPSQEEQAADSNAASPSTGGRQIITPLSAENILWSNTVLAAGSAVCFVIYTGEETRAVMNTSHPETKVGRLDLEINNLAKILCAVTFALSLVLVALNGFRGLWYIYVFRFLILFSSIIPISLRVNLDMGKTVYAHQIMNDPEIPGTIVRTSTLPEELGRMQYLLSDKTGTLTRNEMEMRKLHMGTMSYGADSMDEVAHQLSVAFGAGEQSHARNHSLTGAQLATMGMRGRRDMSSRVRDVVLSLALCHNVTPVTNDDGSITYQASSPDEVAIVTWTQSIGLTLVFRDRTRISLRTPQGTEVSYEILEIFPFTSESKRMGIVVRDITEGGNGEIMFLQKGADVVMAKIVQRNDWLEEETANMAREGLRTLVVGRKRLSPSTYSSFKSAYHAASITVTDDRNESMQRVVSEYLEKELELLGLTGVEDKLQDEVRPTLELLRNAGIKIWMLTGDKVETARCIAISTKLVARGQYIHEMSKLKTAEQIRDQLDFLQNKLDCCLVIDGESLQLCLTLFKNEFIEIATKLSAVVACRCSPTQKADVARLIRSHTKKRVCCIGDGGNDVSMIQAADVGVGIVGKEGKQASLAADFSVNQFSHLTKLLLWHGRNSYRRSAKLAQFVIHRGLIISIMQAVFSAIFYFAPIALYQGWLMVGYATVYTMAPVFSLVLDRDVSEDLALLYPELYKELTKGRALSYKTFFQWLMISVYQGAAIMIMSLVLFENEFLHIVSISFTALILNELIMVALEITTWHVYMIVAELVTLFFYVISIAFLPEYFDLSFVVTIGFAWKVALIVAVSALPLWIIKLIHSRVAPAASSKLI</sequence>
<dbReference type="InterPro" id="IPR018303">
    <property type="entry name" value="ATPase_P-typ_P_site"/>
</dbReference>
<keyword evidence="8 17" id="KW-0067">ATP-binding</keyword>
<feature type="compositionally biased region" description="Basic and acidic residues" evidence="20">
    <location>
        <begin position="94"/>
        <end position="107"/>
    </location>
</feature>
<keyword evidence="13 19" id="KW-0472">Membrane</keyword>
<evidence type="ECO:0000313" key="23">
    <source>
        <dbReference type="EMBL" id="THU90913.1"/>
    </source>
</evidence>
<accession>A0A4S8LPN0</accession>
<evidence type="ECO:0000256" key="8">
    <source>
        <dbReference type="ARBA" id="ARBA00022840"/>
    </source>
</evidence>
<evidence type="ECO:0000256" key="3">
    <source>
        <dbReference type="ARBA" id="ARBA00008109"/>
    </source>
</evidence>
<dbReference type="SUPFAM" id="SSF81653">
    <property type="entry name" value="Calcium ATPase, transduction domain A"/>
    <property type="match status" value="1"/>
</dbReference>
<dbReference type="InterPro" id="IPR008250">
    <property type="entry name" value="ATPase_P-typ_transduc_dom_A_sf"/>
</dbReference>
<dbReference type="SUPFAM" id="SSF81660">
    <property type="entry name" value="Metal cation-transporting ATPase, ATP-binding domain N"/>
    <property type="match status" value="1"/>
</dbReference>
<feature type="active site" description="4-aspartylphosphate intermediate" evidence="16">
    <location>
        <position position="561"/>
    </location>
</feature>
<dbReference type="InterPro" id="IPR036412">
    <property type="entry name" value="HAD-like_sf"/>
</dbReference>
<evidence type="ECO:0000259" key="21">
    <source>
        <dbReference type="Pfam" id="PF16209"/>
    </source>
</evidence>
<dbReference type="SFLD" id="SFLDS00003">
    <property type="entry name" value="Haloacid_Dehalogenase"/>
    <property type="match status" value="1"/>
</dbReference>
<evidence type="ECO:0000256" key="5">
    <source>
        <dbReference type="ARBA" id="ARBA00022692"/>
    </source>
</evidence>
<evidence type="ECO:0000259" key="22">
    <source>
        <dbReference type="Pfam" id="PF16212"/>
    </source>
</evidence>
<dbReference type="SFLD" id="SFLDF00027">
    <property type="entry name" value="p-type_atpase"/>
    <property type="match status" value="1"/>
</dbReference>
<dbReference type="FunFam" id="3.40.50.1000:FF:000009">
    <property type="entry name" value="Phospholipid-transporting ATPase"/>
    <property type="match status" value="1"/>
</dbReference>
<dbReference type="PANTHER" id="PTHR24092">
    <property type="entry name" value="PROBABLE PHOSPHOLIPID-TRANSPORTING ATPASE"/>
    <property type="match status" value="1"/>
</dbReference>
<feature type="transmembrane region" description="Helical" evidence="19">
    <location>
        <begin position="1117"/>
        <end position="1138"/>
    </location>
</feature>
<feature type="compositionally biased region" description="Basic residues" evidence="20">
    <location>
        <begin position="224"/>
        <end position="234"/>
    </location>
</feature>
<dbReference type="GO" id="GO:0000287">
    <property type="term" value="F:magnesium ion binding"/>
    <property type="evidence" value="ECO:0007669"/>
    <property type="project" value="UniProtKB-UniRule"/>
</dbReference>
<dbReference type="InterPro" id="IPR032630">
    <property type="entry name" value="P_typ_ATPase_c"/>
</dbReference>
<feature type="transmembrane region" description="Helical" evidence="19">
    <location>
        <begin position="1039"/>
        <end position="1061"/>
    </location>
</feature>
<feature type="binding site" evidence="17">
    <location>
        <position position="846"/>
    </location>
    <ligand>
        <name>ATP</name>
        <dbReference type="ChEBI" id="CHEBI:30616"/>
    </ligand>
</feature>
<comment type="similarity">
    <text evidence="3 19">Belongs to the cation transport ATPase (P-type) (TC 3.A.3) family. Type IV subfamily.</text>
</comment>
<dbReference type="SUPFAM" id="SSF81665">
    <property type="entry name" value="Calcium ATPase, transmembrane domain M"/>
    <property type="match status" value="1"/>
</dbReference>
<feature type="region of interest" description="Disordered" evidence="20">
    <location>
        <begin position="364"/>
        <end position="416"/>
    </location>
</feature>
<dbReference type="PROSITE" id="PS00154">
    <property type="entry name" value="ATPASE_E1_E2"/>
    <property type="match status" value="1"/>
</dbReference>
<evidence type="ECO:0000256" key="1">
    <source>
        <dbReference type="ARBA" id="ARBA00001946"/>
    </source>
</evidence>
<evidence type="ECO:0000256" key="13">
    <source>
        <dbReference type="ARBA" id="ARBA00023136"/>
    </source>
</evidence>
<feature type="binding site" evidence="17">
    <location>
        <position position="664"/>
    </location>
    <ligand>
        <name>ATP</name>
        <dbReference type="ChEBI" id="CHEBI:30616"/>
    </ligand>
</feature>
<dbReference type="InterPro" id="IPR023299">
    <property type="entry name" value="ATPase_P-typ_cyto_dom_N"/>
</dbReference>
<dbReference type="GO" id="GO:0006897">
    <property type="term" value="P:endocytosis"/>
    <property type="evidence" value="ECO:0007669"/>
    <property type="project" value="TreeGrafter"/>
</dbReference>
<feature type="binding site" evidence="17">
    <location>
        <position position="762"/>
    </location>
    <ligand>
        <name>ATP</name>
        <dbReference type="ChEBI" id="CHEBI:30616"/>
    </ligand>
</feature>
<feature type="binding site" evidence="17">
    <location>
        <position position="561"/>
    </location>
    <ligand>
        <name>ATP</name>
        <dbReference type="ChEBI" id="CHEBI:30616"/>
    </ligand>
</feature>
<feature type="binding site" evidence="17">
    <location>
        <position position="932"/>
    </location>
    <ligand>
        <name>ATP</name>
        <dbReference type="ChEBI" id="CHEBI:30616"/>
    </ligand>
</feature>
<evidence type="ECO:0000256" key="12">
    <source>
        <dbReference type="ARBA" id="ARBA00023055"/>
    </source>
</evidence>
<dbReference type="Proteomes" id="UP000297245">
    <property type="component" value="Unassembled WGS sequence"/>
</dbReference>
<dbReference type="InterPro" id="IPR001757">
    <property type="entry name" value="P_typ_ATPase"/>
</dbReference>
<evidence type="ECO:0000256" key="16">
    <source>
        <dbReference type="PIRSR" id="PIRSR606539-1"/>
    </source>
</evidence>
<reference evidence="23 24" key="1">
    <citation type="journal article" date="2019" name="Nat. Ecol. Evol.">
        <title>Megaphylogeny resolves global patterns of mushroom evolution.</title>
        <authorList>
            <person name="Varga T."/>
            <person name="Krizsan K."/>
            <person name="Foldi C."/>
            <person name="Dima B."/>
            <person name="Sanchez-Garcia M."/>
            <person name="Sanchez-Ramirez S."/>
            <person name="Szollosi G.J."/>
            <person name="Szarkandi J.G."/>
            <person name="Papp V."/>
            <person name="Albert L."/>
            <person name="Andreopoulos W."/>
            <person name="Angelini C."/>
            <person name="Antonin V."/>
            <person name="Barry K.W."/>
            <person name="Bougher N.L."/>
            <person name="Buchanan P."/>
            <person name="Buyck B."/>
            <person name="Bense V."/>
            <person name="Catcheside P."/>
            <person name="Chovatia M."/>
            <person name="Cooper J."/>
            <person name="Damon W."/>
            <person name="Desjardin D."/>
            <person name="Finy P."/>
            <person name="Geml J."/>
            <person name="Haridas S."/>
            <person name="Hughes K."/>
            <person name="Justo A."/>
            <person name="Karasinski D."/>
            <person name="Kautmanova I."/>
            <person name="Kiss B."/>
            <person name="Kocsube S."/>
            <person name="Kotiranta H."/>
            <person name="LaButti K.M."/>
            <person name="Lechner B.E."/>
            <person name="Liimatainen K."/>
            <person name="Lipzen A."/>
            <person name="Lukacs Z."/>
            <person name="Mihaltcheva S."/>
            <person name="Morgado L.N."/>
            <person name="Niskanen T."/>
            <person name="Noordeloos M.E."/>
            <person name="Ohm R.A."/>
            <person name="Ortiz-Santana B."/>
            <person name="Ovrebo C."/>
            <person name="Racz N."/>
            <person name="Riley R."/>
            <person name="Savchenko A."/>
            <person name="Shiryaev A."/>
            <person name="Soop K."/>
            <person name="Spirin V."/>
            <person name="Szebenyi C."/>
            <person name="Tomsovsky M."/>
            <person name="Tulloss R.E."/>
            <person name="Uehling J."/>
            <person name="Grigoriev I.V."/>
            <person name="Vagvolgyi C."/>
            <person name="Papp T."/>
            <person name="Martin F.M."/>
            <person name="Miettinen O."/>
            <person name="Hibbett D.S."/>
            <person name="Nagy L.G."/>
        </authorList>
    </citation>
    <scope>NUCLEOTIDE SEQUENCE [LARGE SCALE GENOMIC DNA]</scope>
    <source>
        <strain evidence="23 24">CBS 962.96</strain>
    </source>
</reference>
<dbReference type="Pfam" id="PF16212">
    <property type="entry name" value="PhoLip_ATPase_C"/>
    <property type="match status" value="1"/>
</dbReference>
<evidence type="ECO:0000256" key="7">
    <source>
        <dbReference type="ARBA" id="ARBA00022741"/>
    </source>
</evidence>
<feature type="transmembrane region" description="Helical" evidence="19">
    <location>
        <begin position="133"/>
        <end position="155"/>
    </location>
</feature>
<keyword evidence="11 19" id="KW-1133">Transmembrane helix</keyword>
<evidence type="ECO:0000256" key="19">
    <source>
        <dbReference type="RuleBase" id="RU362033"/>
    </source>
</evidence>
<feature type="compositionally biased region" description="Polar residues" evidence="20">
    <location>
        <begin position="29"/>
        <end position="39"/>
    </location>
</feature>
<feature type="transmembrane region" description="Helical" evidence="19">
    <location>
        <begin position="1091"/>
        <end position="1111"/>
    </location>
</feature>
<feature type="binding site" evidence="17">
    <location>
        <position position="563"/>
    </location>
    <ligand>
        <name>ATP</name>
        <dbReference type="ChEBI" id="CHEBI:30616"/>
    </ligand>
</feature>
<dbReference type="GO" id="GO:0045332">
    <property type="term" value="P:phospholipid translocation"/>
    <property type="evidence" value="ECO:0007669"/>
    <property type="project" value="TreeGrafter"/>
</dbReference>
<dbReference type="SFLD" id="SFLDG00002">
    <property type="entry name" value="C1.7:_P-type_atpase_like"/>
    <property type="match status" value="1"/>
</dbReference>
<feature type="transmembrane region" description="Helical" evidence="19">
    <location>
        <begin position="497"/>
        <end position="517"/>
    </location>
</feature>
<proteinExistence type="inferred from homology"/>
<feature type="transmembrane region" description="Helical" evidence="19">
    <location>
        <begin position="472"/>
        <end position="491"/>
    </location>
</feature>
<feature type="binding site" evidence="18">
    <location>
        <position position="952"/>
    </location>
    <ligand>
        <name>Mg(2+)</name>
        <dbReference type="ChEBI" id="CHEBI:18420"/>
    </ligand>
</feature>
<evidence type="ECO:0000256" key="17">
    <source>
        <dbReference type="PIRSR" id="PIRSR606539-2"/>
    </source>
</evidence>
<protein>
    <recommendedName>
        <fullName evidence="19">Phospholipid-transporting ATPase</fullName>
        <ecNumber evidence="19">7.6.2.1</ecNumber>
    </recommendedName>
</protein>
<comment type="catalytic activity">
    <reaction evidence="14 19">
        <text>ATP + H2O + phospholipidSide 1 = ADP + phosphate + phospholipidSide 2.</text>
        <dbReference type="EC" id="7.6.2.1"/>
    </reaction>
</comment>
<evidence type="ECO:0000256" key="20">
    <source>
        <dbReference type="SAM" id="MobiDB-lite"/>
    </source>
</evidence>
<comment type="cofactor">
    <cofactor evidence="1 18">
        <name>Mg(2+)</name>
        <dbReference type="ChEBI" id="CHEBI:18420"/>
    </cofactor>
</comment>
<dbReference type="EMBL" id="ML179321">
    <property type="protein sequence ID" value="THU90913.1"/>
    <property type="molecule type" value="Genomic_DNA"/>
</dbReference>
<feature type="compositionally biased region" description="Polar residues" evidence="20">
    <location>
        <begin position="396"/>
        <end position="415"/>
    </location>
</feature>
<feature type="binding site" evidence="18">
    <location>
        <position position="563"/>
    </location>
    <ligand>
        <name>Mg(2+)</name>
        <dbReference type="ChEBI" id="CHEBI:18420"/>
    </ligand>
</feature>
<feature type="transmembrane region" description="Helical" evidence="19">
    <location>
        <begin position="1013"/>
        <end position="1033"/>
    </location>
</feature>
<evidence type="ECO:0000313" key="24">
    <source>
        <dbReference type="Proteomes" id="UP000297245"/>
    </source>
</evidence>
<keyword evidence="10 19" id="KW-1278">Translocase</keyword>
<keyword evidence="12" id="KW-0445">Lipid transport</keyword>
<dbReference type="Gene3D" id="2.70.150.10">
    <property type="entry name" value="Calcium-transporting ATPase, cytoplasmic transduction domain A"/>
    <property type="match status" value="2"/>
</dbReference>
<feature type="binding site" evidence="17">
    <location>
        <position position="845"/>
    </location>
    <ligand>
        <name>ATP</name>
        <dbReference type="ChEBI" id="CHEBI:30616"/>
    </ligand>
</feature>
<evidence type="ECO:0000256" key="2">
    <source>
        <dbReference type="ARBA" id="ARBA00004337"/>
    </source>
</evidence>
<dbReference type="Gene3D" id="3.40.50.1000">
    <property type="entry name" value="HAD superfamily/HAD-like"/>
    <property type="match status" value="2"/>
</dbReference>
<evidence type="ECO:0000256" key="15">
    <source>
        <dbReference type="ARBA" id="ARBA00049128"/>
    </source>
</evidence>
<evidence type="ECO:0000256" key="10">
    <source>
        <dbReference type="ARBA" id="ARBA00022967"/>
    </source>
</evidence>
<feature type="transmembrane region" description="Helical" evidence="19">
    <location>
        <begin position="1145"/>
        <end position="1165"/>
    </location>
</feature>
<dbReference type="NCBIfam" id="TIGR01494">
    <property type="entry name" value="ATPase_P-type"/>
    <property type="match status" value="2"/>
</dbReference>
<keyword evidence="24" id="KW-1185">Reference proteome</keyword>
<dbReference type="PRINTS" id="PR00119">
    <property type="entry name" value="CATATPASE"/>
</dbReference>
<dbReference type="InterPro" id="IPR006539">
    <property type="entry name" value="P-type_ATPase_IV"/>
</dbReference>
<dbReference type="PANTHER" id="PTHR24092:SF5">
    <property type="entry name" value="PHOSPHOLIPID-TRANSPORTING ATPASE"/>
    <property type="match status" value="1"/>
</dbReference>
<dbReference type="GO" id="GO:0140326">
    <property type="term" value="F:ATPase-coupled intramembrane lipid transporter activity"/>
    <property type="evidence" value="ECO:0007669"/>
    <property type="project" value="UniProtKB-EC"/>
</dbReference>
<name>A0A4S8LPN0_DENBC</name>
<feature type="transmembrane region" description="Helical" evidence="19">
    <location>
        <begin position="167"/>
        <end position="186"/>
    </location>
</feature>
<feature type="domain" description="P-type ATPase N-terminal" evidence="21">
    <location>
        <begin position="115"/>
        <end position="167"/>
    </location>
</feature>
<feature type="binding site" evidence="17">
    <location>
        <position position="955"/>
    </location>
    <ligand>
        <name>ATP</name>
        <dbReference type="ChEBI" id="CHEBI:30616"/>
    </ligand>
</feature>
<feature type="binding site" evidence="17">
    <location>
        <position position="733"/>
    </location>
    <ligand>
        <name>ATP</name>
        <dbReference type="ChEBI" id="CHEBI:30616"/>
    </ligand>
</feature>
<dbReference type="EC" id="7.6.2.1" evidence="19"/>
<dbReference type="GO" id="GO:0006890">
    <property type="term" value="P:retrograde vesicle-mediated transport, Golgi to endoplasmic reticulum"/>
    <property type="evidence" value="ECO:0007669"/>
    <property type="project" value="TreeGrafter"/>
</dbReference>
<dbReference type="InterPro" id="IPR032631">
    <property type="entry name" value="P-type_ATPase_N"/>
</dbReference>
<evidence type="ECO:0000256" key="14">
    <source>
        <dbReference type="ARBA" id="ARBA00034036"/>
    </source>
</evidence>
<dbReference type="GO" id="GO:0005802">
    <property type="term" value="C:trans-Golgi network"/>
    <property type="evidence" value="ECO:0007669"/>
    <property type="project" value="TreeGrafter"/>
</dbReference>
<dbReference type="FunFam" id="3.40.1110.10:FF:000097">
    <property type="entry name" value="Phospholipid-transporting ATPase"/>
    <property type="match status" value="1"/>
</dbReference>
<feature type="binding site" evidence="17">
    <location>
        <position position="844"/>
    </location>
    <ligand>
        <name>ATP</name>
        <dbReference type="ChEBI" id="CHEBI:30616"/>
    </ligand>
</feature>
<dbReference type="InterPro" id="IPR044492">
    <property type="entry name" value="P_typ_ATPase_HD_dom"/>
</dbReference>
<feature type="domain" description="P-type ATPase C-terminal" evidence="22">
    <location>
        <begin position="979"/>
        <end position="1206"/>
    </location>
</feature>
<evidence type="ECO:0000256" key="4">
    <source>
        <dbReference type="ARBA" id="ARBA00022448"/>
    </source>
</evidence>
<dbReference type="GO" id="GO:0005886">
    <property type="term" value="C:plasma membrane"/>
    <property type="evidence" value="ECO:0007669"/>
    <property type="project" value="TreeGrafter"/>
</dbReference>
<evidence type="ECO:0000256" key="9">
    <source>
        <dbReference type="ARBA" id="ARBA00022842"/>
    </source>
</evidence>
<dbReference type="Pfam" id="PF13246">
    <property type="entry name" value="Cation_ATPase"/>
    <property type="match status" value="1"/>
</dbReference>
<dbReference type="OrthoDB" id="377733at2759"/>
<dbReference type="AlphaFoldDB" id="A0A4S8LPN0"/>
<feature type="region of interest" description="Disordered" evidence="20">
    <location>
        <begin position="213"/>
        <end position="249"/>
    </location>
</feature>
<comment type="catalytic activity">
    <reaction evidence="15">
        <text>a 1,2-diacyl-sn-glycero-3-phosphoethanolamine(out) + ATP + H2O = a 1,2-diacyl-sn-glycero-3-phosphoethanolamine(in) + ADP + phosphate + H(+)</text>
        <dbReference type="Rhea" id="RHEA:66132"/>
        <dbReference type="ChEBI" id="CHEBI:15377"/>
        <dbReference type="ChEBI" id="CHEBI:15378"/>
        <dbReference type="ChEBI" id="CHEBI:30616"/>
        <dbReference type="ChEBI" id="CHEBI:43474"/>
        <dbReference type="ChEBI" id="CHEBI:64612"/>
        <dbReference type="ChEBI" id="CHEBI:456216"/>
    </reaction>
    <physiologicalReaction direction="left-to-right" evidence="15">
        <dbReference type="Rhea" id="RHEA:66133"/>
    </physiologicalReaction>
</comment>
<feature type="transmembrane region" description="Helical" evidence="19">
    <location>
        <begin position="1171"/>
        <end position="1197"/>
    </location>
</feature>
<dbReference type="Gene3D" id="3.40.1110.10">
    <property type="entry name" value="Calcium-transporting ATPase, cytoplasmic domain N"/>
    <property type="match status" value="2"/>
</dbReference>
<dbReference type="GO" id="GO:0005524">
    <property type="term" value="F:ATP binding"/>
    <property type="evidence" value="ECO:0007669"/>
    <property type="project" value="UniProtKB-UniRule"/>
</dbReference>
<dbReference type="Pfam" id="PF16209">
    <property type="entry name" value="PhoLip_ATPase_N"/>
    <property type="match status" value="1"/>
</dbReference>
<keyword evidence="4" id="KW-0813">Transport</keyword>
<comment type="subcellular location">
    <subcellularLocation>
        <location evidence="2">Endosome membrane</location>
        <topology evidence="2">Multi-pass membrane protein</topology>
    </subcellularLocation>
    <subcellularLocation>
        <location evidence="19">Membrane</location>
        <topology evidence="19">Multi-pass membrane protein</topology>
    </subcellularLocation>
</comment>
<dbReference type="NCBIfam" id="TIGR01652">
    <property type="entry name" value="ATPase-Plipid"/>
    <property type="match status" value="1"/>
</dbReference>
<dbReference type="InterPro" id="IPR023298">
    <property type="entry name" value="ATPase_P-typ_TM_dom_sf"/>
</dbReference>
<feature type="compositionally biased region" description="Low complexity" evidence="20">
    <location>
        <begin position="378"/>
        <end position="389"/>
    </location>
</feature>
<feature type="region of interest" description="Disordered" evidence="20">
    <location>
        <begin position="72"/>
        <end position="114"/>
    </location>
</feature>
<gene>
    <name evidence="23" type="ORF">K435DRAFT_246212</name>
</gene>
<organism evidence="23 24">
    <name type="scientific">Dendrothele bispora (strain CBS 962.96)</name>
    <dbReference type="NCBI Taxonomy" id="1314807"/>
    <lineage>
        <taxon>Eukaryota</taxon>
        <taxon>Fungi</taxon>
        <taxon>Dikarya</taxon>
        <taxon>Basidiomycota</taxon>
        <taxon>Agaricomycotina</taxon>
        <taxon>Agaricomycetes</taxon>
        <taxon>Agaricomycetidae</taxon>
        <taxon>Agaricales</taxon>
        <taxon>Agaricales incertae sedis</taxon>
        <taxon>Dendrothele</taxon>
    </lineage>
</organism>
<dbReference type="InterPro" id="IPR023214">
    <property type="entry name" value="HAD_sf"/>
</dbReference>
<feature type="binding site" evidence="18">
    <location>
        <position position="956"/>
    </location>
    <ligand>
        <name>Mg(2+)</name>
        <dbReference type="ChEBI" id="CHEBI:18420"/>
    </ligand>
</feature>
<feature type="binding site" evidence="17">
    <location>
        <position position="562"/>
    </location>
    <ligand>
        <name>ATP</name>
        <dbReference type="ChEBI" id="CHEBI:30616"/>
    </ligand>
</feature>
<evidence type="ECO:0000256" key="11">
    <source>
        <dbReference type="ARBA" id="ARBA00022989"/>
    </source>
</evidence>
<evidence type="ECO:0000256" key="6">
    <source>
        <dbReference type="ARBA" id="ARBA00022723"/>
    </source>
</evidence>
<feature type="binding site" evidence="17">
    <location>
        <position position="956"/>
    </location>
    <ligand>
        <name>ATP</name>
        <dbReference type="ChEBI" id="CHEBI:30616"/>
    </ligand>
</feature>
<feature type="region of interest" description="Disordered" evidence="20">
    <location>
        <begin position="15"/>
        <end position="50"/>
    </location>
</feature>
<dbReference type="GO" id="GO:0016887">
    <property type="term" value="F:ATP hydrolysis activity"/>
    <property type="evidence" value="ECO:0007669"/>
    <property type="project" value="InterPro"/>
</dbReference>